<dbReference type="AlphaFoldDB" id="A0A9X2I9D9"/>
<sequence length="57" mass="6935">MMRNNCEWLFELARLKQPRQANQGKLDYIYRDERKSDPDWVAFFLFLIQNQKSEVGP</sequence>
<gene>
    <name evidence="1" type="ORF">MKO06_00700</name>
</gene>
<proteinExistence type="predicted"/>
<accession>A0A9X2I9D9</accession>
<evidence type="ECO:0000313" key="2">
    <source>
        <dbReference type="Proteomes" id="UP001155280"/>
    </source>
</evidence>
<evidence type="ECO:0000313" key="1">
    <source>
        <dbReference type="EMBL" id="MCP9198408.1"/>
    </source>
</evidence>
<dbReference type="RefSeq" id="WP_241550418.1">
    <property type="nucleotide sequence ID" value="NZ_JANCNS010000001.1"/>
</dbReference>
<keyword evidence="2" id="KW-1185">Reference proteome</keyword>
<dbReference type="EMBL" id="JANCNS010000001">
    <property type="protein sequence ID" value="MCP9198408.1"/>
    <property type="molecule type" value="Genomic_DNA"/>
</dbReference>
<organism evidence="1 2">
    <name type="scientific">Christiangramia oceanisediminis</name>
    <dbReference type="NCBI Taxonomy" id="2920386"/>
    <lineage>
        <taxon>Bacteria</taxon>
        <taxon>Pseudomonadati</taxon>
        <taxon>Bacteroidota</taxon>
        <taxon>Flavobacteriia</taxon>
        <taxon>Flavobacteriales</taxon>
        <taxon>Flavobacteriaceae</taxon>
        <taxon>Christiangramia</taxon>
    </lineage>
</organism>
<reference evidence="1" key="1">
    <citation type="submission" date="2022-07" db="EMBL/GenBank/DDBJ databases">
        <title>Gramela sediminis sp. nov., isolated from deep-sea sediment of the Indian Ocean.</title>
        <authorList>
            <person name="Shi H."/>
        </authorList>
    </citation>
    <scope>NUCLEOTIDE SEQUENCE</scope>
    <source>
        <strain evidence="1">GC03-9</strain>
    </source>
</reference>
<protein>
    <submittedName>
        <fullName evidence="1">Uncharacterized protein</fullName>
    </submittedName>
</protein>
<dbReference type="Proteomes" id="UP001155280">
    <property type="component" value="Unassembled WGS sequence"/>
</dbReference>
<comment type="caution">
    <text evidence="1">The sequence shown here is derived from an EMBL/GenBank/DDBJ whole genome shotgun (WGS) entry which is preliminary data.</text>
</comment>
<name>A0A9X2I9D9_9FLAO</name>